<name>A0A1C3W030_9HYPH</name>
<evidence type="ECO:0000313" key="3">
    <source>
        <dbReference type="Proteomes" id="UP000199101"/>
    </source>
</evidence>
<protein>
    <recommendedName>
        <fullName evidence="4">CHRD domain-containing protein</fullName>
    </recommendedName>
</protein>
<gene>
    <name evidence="2" type="ORF">GA0061103_4593</name>
</gene>
<dbReference type="Proteomes" id="UP000199101">
    <property type="component" value="Unassembled WGS sequence"/>
</dbReference>
<evidence type="ECO:0000256" key="1">
    <source>
        <dbReference type="SAM" id="SignalP"/>
    </source>
</evidence>
<accession>A0A1C3W030</accession>
<feature type="signal peptide" evidence="1">
    <location>
        <begin position="1"/>
        <end position="27"/>
    </location>
</feature>
<proteinExistence type="predicted"/>
<dbReference type="EMBL" id="FMAG01000004">
    <property type="protein sequence ID" value="SCB33255.1"/>
    <property type="molecule type" value="Genomic_DNA"/>
</dbReference>
<organism evidence="2 3">
    <name type="scientific">Rhizobium multihospitium</name>
    <dbReference type="NCBI Taxonomy" id="410764"/>
    <lineage>
        <taxon>Bacteria</taxon>
        <taxon>Pseudomonadati</taxon>
        <taxon>Pseudomonadota</taxon>
        <taxon>Alphaproteobacteria</taxon>
        <taxon>Hyphomicrobiales</taxon>
        <taxon>Rhizobiaceae</taxon>
        <taxon>Rhizobium/Agrobacterium group</taxon>
        <taxon>Rhizobium</taxon>
    </lineage>
</organism>
<feature type="chain" id="PRO_5008684890" description="CHRD domain-containing protein" evidence="1">
    <location>
        <begin position="28"/>
        <end position="154"/>
    </location>
</feature>
<keyword evidence="1" id="KW-0732">Signal</keyword>
<evidence type="ECO:0008006" key="4">
    <source>
        <dbReference type="Google" id="ProtNLM"/>
    </source>
</evidence>
<reference evidence="3" key="1">
    <citation type="submission" date="2016-08" db="EMBL/GenBank/DDBJ databases">
        <authorList>
            <person name="Varghese N."/>
            <person name="Submissions Spin"/>
        </authorList>
    </citation>
    <scope>NUCLEOTIDE SEQUENCE [LARGE SCALE GENOMIC DNA]</scope>
    <source>
        <strain evidence="3">HAMBI 2975</strain>
    </source>
</reference>
<dbReference type="AlphaFoldDB" id="A0A1C3W030"/>
<sequence>MRLSKNAYGPRLLILWTVAFHPVGANAADQEHTYERASGDLGGGTVKVKLLDEKAARARLVVQVGGIPNGQSTSGDCGFIAEGNLVANVFNGTVTRTNVVADLAPKGDPADTGFPPLVAVVKQDALIFKAMDAAVGKFCGGDGSSLGGVFRLKD</sequence>
<evidence type="ECO:0000313" key="2">
    <source>
        <dbReference type="EMBL" id="SCB33255.1"/>
    </source>
</evidence>
<keyword evidence="3" id="KW-1185">Reference proteome</keyword>